<proteinExistence type="predicted"/>
<protein>
    <submittedName>
        <fullName evidence="1">Uncharacterized protein</fullName>
    </submittedName>
</protein>
<reference evidence="1" key="1">
    <citation type="journal article" date="2020" name="Nature">
        <title>Giant virus diversity and host interactions through global metagenomics.</title>
        <authorList>
            <person name="Schulz F."/>
            <person name="Roux S."/>
            <person name="Paez-Espino D."/>
            <person name="Jungbluth S."/>
            <person name="Walsh D.A."/>
            <person name="Denef V.J."/>
            <person name="McMahon K.D."/>
            <person name="Konstantinidis K.T."/>
            <person name="Eloe-Fadrosh E.A."/>
            <person name="Kyrpides N.C."/>
            <person name="Woyke T."/>
        </authorList>
    </citation>
    <scope>NUCLEOTIDE SEQUENCE</scope>
    <source>
        <strain evidence="1">GVMAG-M-3300023179-90</strain>
    </source>
</reference>
<name>A0A6C0HAV8_9ZZZZ</name>
<dbReference type="AlphaFoldDB" id="A0A6C0HAV8"/>
<evidence type="ECO:0000313" key="1">
    <source>
        <dbReference type="EMBL" id="QHT77639.1"/>
    </source>
</evidence>
<accession>A0A6C0HAV8</accession>
<sequence>MVPDCTLVTACYDLTRYNNNCRNKFAAIENMRSLLETPCYLVIFTDNELYNVIYNIRDSYKLSHLTQYVIKEFTELDVYKYVDIVKSNRIKYHPTRDERTCAESHLICCSKFDFVLHAIHKNPFHTSKFGWIDSNVGKNFSKICTNYTSNTLLRALTHATEKMHIQILNVVDKKYIKSKHLREYYSEYRWVVCGSFFTVGKDIGIKIMNDLKNIFINTTRLGYGHGEEMFYLEILDKYYDDILRSYGDYSDIMNNFVRINHNIKYILNYIISNYFSFGYYRECCDCCEKVLKSYENYEIEMNETIYFAILFYYYMSSYYHDTPKSIEIANKIMKFVNENYFMKCEYEKNKDYYDAQLKFVL</sequence>
<dbReference type="EMBL" id="MN739920">
    <property type="protein sequence ID" value="QHT77639.1"/>
    <property type="molecule type" value="Genomic_DNA"/>
</dbReference>
<dbReference type="InterPro" id="IPR011735">
    <property type="entry name" value="WlaTC/HtrL_glycosyltransf"/>
</dbReference>
<dbReference type="Pfam" id="PF09612">
    <property type="entry name" value="HtrL_YibB"/>
    <property type="match status" value="1"/>
</dbReference>
<organism evidence="1">
    <name type="scientific">viral metagenome</name>
    <dbReference type="NCBI Taxonomy" id="1070528"/>
    <lineage>
        <taxon>unclassified sequences</taxon>
        <taxon>metagenomes</taxon>
        <taxon>organismal metagenomes</taxon>
    </lineage>
</organism>